<keyword evidence="6" id="KW-0479">Metal-binding</keyword>
<dbReference type="GO" id="GO:0046872">
    <property type="term" value="F:metal ion binding"/>
    <property type="evidence" value="ECO:0007669"/>
    <property type="project" value="UniProtKB-KW"/>
</dbReference>
<evidence type="ECO:0000256" key="2">
    <source>
        <dbReference type="ARBA" id="ARBA00001941"/>
    </source>
</evidence>
<sequence length="1160" mass="135273">MLVTIKFPPIFMRVYISFLFLFYASILFSQENKQSLLWEVSGNGMEKPSFLYGTMHVSKKVAFRLDDVFFKALNEAETVALESDPTTWLAHNYESMSSSSARRSYGGGQNFYSLNFNPQFSKKIIVRSIIRFDNRIINGYLYRKQAGADDFEEETYLDMFIYQAGKKNNKPIISLENIEEARYLTSRAAYNVRKKKIDEWIQKKFKNKNRYTLQEDVYRDRNIDLLDSIGAATNTEFFREHMLYKRNENMVIVMDSLMQHKTVFAGVGAAHLAGEKGMLQMLEDRGYTVKPLTSEQTDYALKAKADLEELHVKPYLNTYSTPDGFITIKTFDELREFVYKDQKFYLAPDMTNGAYLTITRLNTYDHFPNEEKITLDEIDPLLYEDIPGDIISKTPLTSPFPGFSIVNKTTKGDYQKYHIYKTPLEIIIIKFAGKKDFVLQYEQEIFDSIEFRSSTEEMKTYTSEYTKYEFLFPANFISDNTKNVGNKLLQAEVNDQYYFFKEVYSTDVSYIEEDAFEAEYIHDNFYKNLDIKKIDGKFTASTYTSYESSAIIDSITKQHIYLKTVIKDESYYLLGYIGDHKEKATTYFNSFKLKKPTYKKFETVIDTSLHFSVLTNTKQPATRSSSSSRYSAEKKAYDQEKKYITYTSKSNEKIFVKRIKYHDLQMYHNIDSLWSSMERGYKFGFVIEDKKYEEKDNMFYSTYVIKDTASAKRIYMKNILKKGVLFGLLTLEDSISEPSDFVKNFYETFTPLDTLLGKDVFADKTGIFFDGIKNNDSIVLKSFAKIKFTDKHANTIISILHEHDFPDDRENIKNYLITSLGKLKNARIHPFFEDLYVNAYDKPKTQTAILKSLLSQKDEASYTLVLSLLEKDFPLDSRGTNTLFKAGKDNLLLKKELFPELLKYSSIEEYKTPIYSLLTELRDSSLIKPKIYKKYKNQLLNDAKIEIKRNLGKSTSYSYKSSSALSNYVKLLFPFRKDKKIQDFFNKLIKTEARTALTTYLGLLAENGEMIPQELKNKTIFESKALAFTLKELADKNLLAIVPDSLKTQQRYAKARLLSRVSFDEEKDTISFVKSETVENEDGIITIYFFKIKKESRYNNSTKLYHIAFLNKPTLNTKIYLVIKSYSGERIYGDEIDDELFDNAIELVKYKKRKRISGRR</sequence>
<dbReference type="GO" id="GO:0016020">
    <property type="term" value="C:membrane"/>
    <property type="evidence" value="ECO:0007669"/>
    <property type="project" value="UniProtKB-SubCell"/>
</dbReference>
<dbReference type="GO" id="GO:0030178">
    <property type="term" value="P:negative regulation of Wnt signaling pathway"/>
    <property type="evidence" value="ECO:0007669"/>
    <property type="project" value="InterPro"/>
</dbReference>
<gene>
    <name evidence="14" type="ORF">IMCC3317_27110</name>
</gene>
<keyword evidence="4" id="KW-0645">Protease</keyword>
<evidence type="ECO:0000256" key="10">
    <source>
        <dbReference type="ARBA" id="ARBA00023049"/>
    </source>
</evidence>
<dbReference type="AlphaFoldDB" id="A0A7L4ZL40"/>
<keyword evidence="10" id="KW-0482">Metalloprotease</keyword>
<proteinExistence type="predicted"/>
<evidence type="ECO:0000256" key="5">
    <source>
        <dbReference type="ARBA" id="ARBA00022692"/>
    </source>
</evidence>
<evidence type="ECO:0000256" key="1">
    <source>
        <dbReference type="ARBA" id="ARBA00001936"/>
    </source>
</evidence>
<organism evidence="14 15">
    <name type="scientific">Kordia antarctica</name>
    <dbReference type="NCBI Taxonomy" id="1218801"/>
    <lineage>
        <taxon>Bacteria</taxon>
        <taxon>Pseudomonadati</taxon>
        <taxon>Bacteroidota</taxon>
        <taxon>Flavobacteriia</taxon>
        <taxon>Flavobacteriales</taxon>
        <taxon>Flavobacteriaceae</taxon>
        <taxon>Kordia</taxon>
    </lineage>
</organism>
<comment type="cofactor">
    <cofactor evidence="1">
        <name>Mn(2+)</name>
        <dbReference type="ChEBI" id="CHEBI:29035"/>
    </cofactor>
</comment>
<dbReference type="KEGG" id="kan:IMCC3317_27110"/>
<evidence type="ECO:0000256" key="3">
    <source>
        <dbReference type="ARBA" id="ARBA00004479"/>
    </source>
</evidence>
<reference evidence="14 15" key="1">
    <citation type="journal article" date="2013" name="Int. J. Syst. Evol. Microbiol.">
        <title>Kordia antarctica sp. nov., isolated from Antarctic seawater.</title>
        <authorList>
            <person name="Baek K."/>
            <person name="Choi A."/>
            <person name="Kang I."/>
            <person name="Lee K."/>
            <person name="Cho J.C."/>
        </authorList>
    </citation>
    <scope>NUCLEOTIDE SEQUENCE [LARGE SCALE GENOMIC DNA]</scope>
    <source>
        <strain evidence="14 15">IMCC3317</strain>
    </source>
</reference>
<protein>
    <recommendedName>
        <fullName evidence="16">TraB/GumN family protein</fullName>
    </recommendedName>
</protein>
<dbReference type="GO" id="GO:0004222">
    <property type="term" value="F:metalloendopeptidase activity"/>
    <property type="evidence" value="ECO:0007669"/>
    <property type="project" value="TreeGrafter"/>
</dbReference>
<evidence type="ECO:0000256" key="13">
    <source>
        <dbReference type="SAM" id="Phobius"/>
    </source>
</evidence>
<comment type="subcellular location">
    <subcellularLocation>
        <location evidence="3">Membrane</location>
        <topology evidence="3">Single-pass type I membrane protein</topology>
    </subcellularLocation>
</comment>
<name>A0A7L4ZL40_9FLAO</name>
<evidence type="ECO:0000256" key="12">
    <source>
        <dbReference type="ARBA" id="ARBA00023180"/>
    </source>
</evidence>
<comment type="cofactor">
    <cofactor evidence="2">
        <name>Co(2+)</name>
        <dbReference type="ChEBI" id="CHEBI:48828"/>
    </cofactor>
</comment>
<dbReference type="Pfam" id="PF01963">
    <property type="entry name" value="TraB_PrgY_gumN"/>
    <property type="match status" value="2"/>
</dbReference>
<dbReference type="PANTHER" id="PTHR31120">
    <property type="entry name" value="METALLOPROTEASE TIKI"/>
    <property type="match status" value="1"/>
</dbReference>
<dbReference type="InterPro" id="IPR040230">
    <property type="entry name" value="TIKI1/2-like"/>
</dbReference>
<keyword evidence="15" id="KW-1185">Reference proteome</keyword>
<keyword evidence="9 13" id="KW-1133">Transmembrane helix</keyword>
<dbReference type="PANTHER" id="PTHR31120:SF6">
    <property type="entry name" value="METALLOPROTEASE TIKI HOMOLOG"/>
    <property type="match status" value="1"/>
</dbReference>
<accession>A0A7L4ZL40</accession>
<evidence type="ECO:0000313" key="14">
    <source>
        <dbReference type="EMBL" id="QHI37332.1"/>
    </source>
</evidence>
<evidence type="ECO:0000256" key="6">
    <source>
        <dbReference type="ARBA" id="ARBA00022723"/>
    </source>
</evidence>
<dbReference type="InterPro" id="IPR002816">
    <property type="entry name" value="TraB/PrgY/GumN_fam"/>
</dbReference>
<keyword evidence="12" id="KW-0325">Glycoprotein</keyword>
<evidence type="ECO:0000256" key="9">
    <source>
        <dbReference type="ARBA" id="ARBA00022989"/>
    </source>
</evidence>
<evidence type="ECO:0000256" key="4">
    <source>
        <dbReference type="ARBA" id="ARBA00022670"/>
    </source>
</evidence>
<keyword evidence="8" id="KW-0378">Hydrolase</keyword>
<dbReference type="EMBL" id="CP019288">
    <property type="protein sequence ID" value="QHI37332.1"/>
    <property type="molecule type" value="Genomic_DNA"/>
</dbReference>
<keyword evidence="11 13" id="KW-0472">Membrane</keyword>
<evidence type="ECO:0008006" key="16">
    <source>
        <dbReference type="Google" id="ProtNLM"/>
    </source>
</evidence>
<evidence type="ECO:0000256" key="8">
    <source>
        <dbReference type="ARBA" id="ARBA00022801"/>
    </source>
</evidence>
<feature type="transmembrane region" description="Helical" evidence="13">
    <location>
        <begin position="12"/>
        <end position="29"/>
    </location>
</feature>
<dbReference type="Proteomes" id="UP000464657">
    <property type="component" value="Chromosome"/>
</dbReference>
<dbReference type="GO" id="GO:0006508">
    <property type="term" value="P:proteolysis"/>
    <property type="evidence" value="ECO:0007669"/>
    <property type="project" value="UniProtKB-KW"/>
</dbReference>
<evidence type="ECO:0000256" key="11">
    <source>
        <dbReference type="ARBA" id="ARBA00023136"/>
    </source>
</evidence>
<evidence type="ECO:0000313" key="15">
    <source>
        <dbReference type="Proteomes" id="UP000464657"/>
    </source>
</evidence>
<evidence type="ECO:0000256" key="7">
    <source>
        <dbReference type="ARBA" id="ARBA00022729"/>
    </source>
</evidence>
<dbReference type="CDD" id="cd14789">
    <property type="entry name" value="Tiki"/>
    <property type="match status" value="1"/>
</dbReference>
<keyword evidence="5 13" id="KW-0812">Transmembrane</keyword>
<keyword evidence="7" id="KW-0732">Signal</keyword>